<organism evidence="2 3">
    <name type="scientific">Stachybotrys chartarum (strain CBS 109288 / IBT 7711)</name>
    <name type="common">Toxic black mold</name>
    <name type="synonym">Stilbospora chartarum</name>
    <dbReference type="NCBI Taxonomy" id="1280523"/>
    <lineage>
        <taxon>Eukaryota</taxon>
        <taxon>Fungi</taxon>
        <taxon>Dikarya</taxon>
        <taxon>Ascomycota</taxon>
        <taxon>Pezizomycotina</taxon>
        <taxon>Sordariomycetes</taxon>
        <taxon>Hypocreomycetidae</taxon>
        <taxon>Hypocreales</taxon>
        <taxon>Stachybotryaceae</taxon>
        <taxon>Stachybotrys</taxon>
    </lineage>
</organism>
<dbReference type="Proteomes" id="UP000028045">
    <property type="component" value="Unassembled WGS sequence"/>
</dbReference>
<proteinExistence type="predicted"/>
<protein>
    <recommendedName>
        <fullName evidence="1">Heterokaryon incompatibility domain-containing protein</fullName>
    </recommendedName>
</protein>
<accession>A0A084B108</accession>
<dbReference type="HOGENOM" id="CLU_004184_7_2_1"/>
<dbReference type="EMBL" id="KL648338">
    <property type="protein sequence ID" value="KEY71237.1"/>
    <property type="molecule type" value="Genomic_DNA"/>
</dbReference>
<dbReference type="Pfam" id="PF06985">
    <property type="entry name" value="HET"/>
    <property type="match status" value="1"/>
</dbReference>
<evidence type="ECO:0000259" key="1">
    <source>
        <dbReference type="Pfam" id="PF06985"/>
    </source>
</evidence>
<evidence type="ECO:0000313" key="2">
    <source>
        <dbReference type="EMBL" id="KEY71237.1"/>
    </source>
</evidence>
<dbReference type="Pfam" id="PF26639">
    <property type="entry name" value="Het-6_barrel"/>
    <property type="match status" value="1"/>
</dbReference>
<dbReference type="OrthoDB" id="3557394at2759"/>
<sequence length="649" mass="71760">MSHYRSLDIKKREIRLLHLLPAGSDEPISCNLTVVSLDDRPQYEALSYVWGKPAEASALKNSINLEGVNISVTPNLLSALHRLRMPPSEGLRTLWVDALCINQSDLDERSQQVSIMRDIYASARHVLIWLGEGDEETDAAFDCMAAFDNLPGPPGDERERADRINLMRENSSFFFGIADRYVWFSRIWILQELAVAKSDPIVYCGQKAASWSLLLKAWEAISEEAFVEIDMVWHTEIHYGEEDSHGLIPGARDIGRGPTGERRGPDVVRPMMKIDVLNELRMATQSEGGDDLARLFRLSRTSESTDPRDRIYGLLGLIRNEGHDSTSDVHLPIDYNKSASEVYTDAMAYMFSRGDGPSFLSGVFLAGLNAEAPLIPNLPQGTTQPGLPSWVPDFTRQIAPKALQPPGTIFYPPAGLKNGGATGAGAGCNNGRCLEDRRTLRVEGLVVDTIKQVIHLGESLDDIIYGLPRLEALSAQARGAPCAAYIDASIASFIQRFKRSEELWRVLISNKKFNSGYETAPLAYEDSYRRLLGQATSKIRHGQEQTEAAQDEYEQCLRGGIGKRVLFITESGFVGTSVPDTREKDTVVILFGAPTAFTLRPIGYRVVCGKDVQVHGLVGAAYVGGIMGGEMVDELYCEDLMDSTTFYIQ</sequence>
<keyword evidence="3" id="KW-1185">Reference proteome</keyword>
<feature type="domain" description="Heterokaryon incompatibility" evidence="1">
    <location>
        <begin position="43"/>
        <end position="192"/>
    </location>
</feature>
<dbReference type="PANTHER" id="PTHR24148">
    <property type="entry name" value="ANKYRIN REPEAT DOMAIN-CONTAINING PROTEIN 39 HOMOLOG-RELATED"/>
    <property type="match status" value="1"/>
</dbReference>
<evidence type="ECO:0000313" key="3">
    <source>
        <dbReference type="Proteomes" id="UP000028045"/>
    </source>
</evidence>
<dbReference type="PANTHER" id="PTHR24148:SF73">
    <property type="entry name" value="HET DOMAIN PROTEIN (AFU_ORTHOLOGUE AFUA_8G01020)"/>
    <property type="match status" value="1"/>
</dbReference>
<gene>
    <name evidence="2" type="ORF">S7711_02344</name>
</gene>
<dbReference type="AlphaFoldDB" id="A0A084B108"/>
<dbReference type="InterPro" id="IPR010730">
    <property type="entry name" value="HET"/>
</dbReference>
<dbReference type="InterPro" id="IPR052895">
    <property type="entry name" value="HetReg/Transcr_Mod"/>
</dbReference>
<reference evidence="2 3" key="1">
    <citation type="journal article" date="2014" name="BMC Genomics">
        <title>Comparative genome sequencing reveals chemotype-specific gene clusters in the toxigenic black mold Stachybotrys.</title>
        <authorList>
            <person name="Semeiks J."/>
            <person name="Borek D."/>
            <person name="Otwinowski Z."/>
            <person name="Grishin N.V."/>
        </authorList>
    </citation>
    <scope>NUCLEOTIDE SEQUENCE [LARGE SCALE GENOMIC DNA]</scope>
    <source>
        <strain evidence="3">CBS 109288 / IBT 7711</strain>
    </source>
</reference>
<name>A0A084B108_STACB</name>